<dbReference type="EMBL" id="CDMZ01001078">
    <property type="protein sequence ID" value="CEM26813.1"/>
    <property type="molecule type" value="Genomic_DNA"/>
</dbReference>
<reference evidence="2" key="1">
    <citation type="submission" date="2014-11" db="EMBL/GenBank/DDBJ databases">
        <authorList>
            <person name="Otto D Thomas"/>
            <person name="Naeem Raeece"/>
        </authorList>
    </citation>
    <scope>NUCLEOTIDE SEQUENCE</scope>
</reference>
<evidence type="ECO:0000313" key="2">
    <source>
        <dbReference type="EMBL" id="CEM26813.1"/>
    </source>
</evidence>
<organism evidence="2">
    <name type="scientific">Chromera velia CCMP2878</name>
    <dbReference type="NCBI Taxonomy" id="1169474"/>
    <lineage>
        <taxon>Eukaryota</taxon>
        <taxon>Sar</taxon>
        <taxon>Alveolata</taxon>
        <taxon>Colpodellida</taxon>
        <taxon>Chromeraceae</taxon>
        <taxon>Chromera</taxon>
    </lineage>
</organism>
<dbReference type="AlphaFoldDB" id="A0A0G4GD08"/>
<protein>
    <submittedName>
        <fullName evidence="2">Uncharacterized protein</fullName>
    </submittedName>
</protein>
<accession>A0A0G4GD08</accession>
<sequence>MFFQLKPWTAGLGLFLLYIVSSPSQTGALRTAKRDEFRSSDAVLEEKEKLKSADLGTLEKYLGLHCVLLSKDEVELFESTLKELETEELQLPFKESRGLAQFLKQMATVKTDDKGPNALTERQVEKLIGKFAETKAGYQTIAEGGMWHNPVSGKDEKVDVKAEDKNPCGLVLRALYRGIATVSWYEGPEALIVASKPMLGSCHGQLPLMVAAYVDVLRERKVEKALEDKGKSYVFAEFIKDVADQFFERKKDLRVMLKDLSVGDLIQDCKGFMRCDAVKDFIEMEGWTRDSIRVTRGAWLPTKVICNTAAFAREAGLDSFSLATTSVLKFPQSALQPAGEALDWPGEMVRVMEGAAAVVAKALPAALKGGENPSESAKKACTCLADPASSSLRILEGIADDPALGYPDIDNAVKLIERMRAKRAPACEVVADAFADTNSDGWDLIQEKRFSTGGPDAPLSKVNSLVDICPSLGAWPVLQKAVYGYLDRSEKKKLKGGLEGGLPLSFMFSRDVAAHWAAAVTREAARAASFGVQERAVKVIDKWWEDEGKRWKEETDNGLKPQDLSKPIPKVDMSLDPKPKQPEVNFASVCYFAHAGCWPIYRELEKLMVHESVVVAKKKGKSFDSDEFAKYFQSVSEAKEKLRLGCTGKETTGWFNNFSRKRRWAQMAKAYLPK</sequence>
<proteinExistence type="predicted"/>
<dbReference type="VEuPathDB" id="CryptoDB:Cvel_21257"/>
<feature type="chain" id="PRO_5005190008" evidence="1">
    <location>
        <begin position="29"/>
        <end position="674"/>
    </location>
</feature>
<feature type="signal peptide" evidence="1">
    <location>
        <begin position="1"/>
        <end position="28"/>
    </location>
</feature>
<name>A0A0G4GD08_9ALVE</name>
<keyword evidence="1" id="KW-0732">Signal</keyword>
<evidence type="ECO:0000256" key="1">
    <source>
        <dbReference type="SAM" id="SignalP"/>
    </source>
</evidence>
<gene>
    <name evidence="2" type="ORF">Cvel_21257</name>
</gene>